<dbReference type="Gene3D" id="3.90.950.10">
    <property type="match status" value="1"/>
</dbReference>
<keyword evidence="2 4" id="KW-0378">Hydrolase</keyword>
<dbReference type="Proteomes" id="UP001152321">
    <property type="component" value="Unassembled WGS sequence"/>
</dbReference>
<sequence length="195" mass="21763">MMPINQKLILASESPRRRQLLAEAGFSFDVVSVKVSEIPDKNLNVNDQILDIARRKARQSYADLKASRSDEFIVLSADTEVIWEGAPLGKPQDRNDAYRILKLLSGNVHEVLTAVCMISSPSGRELSQVETTKIFFKNLTDNEIWTYIDTKEPMDKAGAYGIQGLGGKFVEKYEGPFDNVVGLPISVVRDLLAKF</sequence>
<dbReference type="InterPro" id="IPR003697">
    <property type="entry name" value="Maf-like"/>
</dbReference>
<feature type="site" description="Important for substrate specificity" evidence="4">
    <location>
        <position position="79"/>
    </location>
</feature>
<comment type="catalytic activity">
    <reaction evidence="4">
        <text>UTP + H2O = UMP + diphosphate + H(+)</text>
        <dbReference type="Rhea" id="RHEA:29395"/>
        <dbReference type="ChEBI" id="CHEBI:15377"/>
        <dbReference type="ChEBI" id="CHEBI:15378"/>
        <dbReference type="ChEBI" id="CHEBI:33019"/>
        <dbReference type="ChEBI" id="CHEBI:46398"/>
        <dbReference type="ChEBI" id="CHEBI:57865"/>
        <dbReference type="EC" id="3.6.1.9"/>
    </reaction>
</comment>
<evidence type="ECO:0000313" key="5">
    <source>
        <dbReference type="EMBL" id="MDG0817070.1"/>
    </source>
</evidence>
<protein>
    <recommendedName>
        <fullName evidence="4">dTTP/UTP pyrophosphatase</fullName>
        <shortName evidence="4">dTTPase/UTPase</shortName>
        <ecNumber evidence="4">3.6.1.9</ecNumber>
    </recommendedName>
    <alternativeName>
        <fullName evidence="4">Nucleoside triphosphate pyrophosphatase</fullName>
    </alternativeName>
    <alternativeName>
        <fullName evidence="4">Nucleotide pyrophosphatase</fullName>
        <shortName evidence="4">Nucleotide PPase</shortName>
    </alternativeName>
</protein>
<feature type="site" description="Important for substrate specificity" evidence="4">
    <location>
        <position position="163"/>
    </location>
</feature>
<dbReference type="CDD" id="cd00555">
    <property type="entry name" value="Maf"/>
    <property type="match status" value="1"/>
</dbReference>
<feature type="site" description="Important for substrate specificity" evidence="4">
    <location>
        <position position="16"/>
    </location>
</feature>
<comment type="function">
    <text evidence="4">Nucleoside triphosphate pyrophosphatase that hydrolyzes dTTP and UTP. May have a dual role in cell division arrest and in preventing the incorporation of modified nucleotides into cellular nucleic acids.</text>
</comment>
<dbReference type="SUPFAM" id="SSF52972">
    <property type="entry name" value="ITPase-like"/>
    <property type="match status" value="1"/>
</dbReference>
<evidence type="ECO:0000256" key="2">
    <source>
        <dbReference type="ARBA" id="ARBA00022801"/>
    </source>
</evidence>
<comment type="caution">
    <text evidence="5">The sequence shown here is derived from an EMBL/GenBank/DDBJ whole genome shotgun (WGS) entry which is preliminary data.</text>
</comment>
<dbReference type="InterPro" id="IPR029001">
    <property type="entry name" value="ITPase-like_fam"/>
</dbReference>
<dbReference type="RefSeq" id="WP_277578546.1">
    <property type="nucleotide sequence ID" value="NZ_JANRMI010000003.1"/>
</dbReference>
<comment type="subcellular location">
    <subcellularLocation>
        <location evidence="4">Cytoplasm</location>
    </subcellularLocation>
</comment>
<dbReference type="HAMAP" id="MF_00528">
    <property type="entry name" value="Maf"/>
    <property type="match status" value="1"/>
</dbReference>
<dbReference type="EC" id="3.6.1.9" evidence="4"/>
<gene>
    <name evidence="5" type="ORF">NWE73_11880</name>
</gene>
<keyword evidence="6" id="KW-1185">Reference proteome</keyword>
<dbReference type="PANTHER" id="PTHR43213:SF5">
    <property type="entry name" value="BIFUNCTIONAL DTTP_UTP PYROPHOSPHATASE_METHYLTRANSFERASE PROTEIN-RELATED"/>
    <property type="match status" value="1"/>
</dbReference>
<comment type="caution">
    <text evidence="4">Lacks conserved residue(s) required for the propagation of feature annotation.</text>
</comment>
<dbReference type="Pfam" id="PF02545">
    <property type="entry name" value="Maf"/>
    <property type="match status" value="1"/>
</dbReference>
<organism evidence="5 6">
    <name type="scientific">Bdellovibrio svalbardensis</name>
    <dbReference type="NCBI Taxonomy" id="2972972"/>
    <lineage>
        <taxon>Bacteria</taxon>
        <taxon>Pseudomonadati</taxon>
        <taxon>Bdellovibrionota</taxon>
        <taxon>Bdellovibrionia</taxon>
        <taxon>Bdellovibrionales</taxon>
        <taxon>Pseudobdellovibrionaceae</taxon>
        <taxon>Bdellovibrio</taxon>
    </lineage>
</organism>
<comment type="cofactor">
    <cofactor evidence="1 4">
        <name>a divalent metal cation</name>
        <dbReference type="ChEBI" id="CHEBI:60240"/>
    </cofactor>
</comment>
<dbReference type="PIRSF" id="PIRSF006305">
    <property type="entry name" value="Maf"/>
    <property type="match status" value="1"/>
</dbReference>
<reference evidence="5" key="1">
    <citation type="submission" date="2022-08" db="EMBL/GenBank/DDBJ databases">
        <title>Novel Bdellovibrio Species Isolated from Svalbard: Designation Bdellovibrio svalbardensis.</title>
        <authorList>
            <person name="Mitchell R.J."/>
            <person name="Choi S.Y."/>
        </authorList>
    </citation>
    <scope>NUCLEOTIDE SEQUENCE</scope>
    <source>
        <strain evidence="5">PAP01</strain>
    </source>
</reference>
<dbReference type="NCBIfam" id="TIGR00172">
    <property type="entry name" value="maf"/>
    <property type="match status" value="1"/>
</dbReference>
<evidence type="ECO:0000256" key="4">
    <source>
        <dbReference type="HAMAP-Rule" id="MF_00528"/>
    </source>
</evidence>
<name>A0ABT6DLX8_9BACT</name>
<proteinExistence type="inferred from homology"/>
<feature type="active site" description="Proton acceptor" evidence="4">
    <location>
        <position position="78"/>
    </location>
</feature>
<dbReference type="EMBL" id="JANRMI010000003">
    <property type="protein sequence ID" value="MDG0817070.1"/>
    <property type="molecule type" value="Genomic_DNA"/>
</dbReference>
<dbReference type="PANTHER" id="PTHR43213">
    <property type="entry name" value="BIFUNCTIONAL DTTP/UTP PYROPHOSPHATASE/METHYLTRANSFERASE PROTEIN-RELATED"/>
    <property type="match status" value="1"/>
</dbReference>
<evidence type="ECO:0000256" key="1">
    <source>
        <dbReference type="ARBA" id="ARBA00001968"/>
    </source>
</evidence>
<evidence type="ECO:0000256" key="3">
    <source>
        <dbReference type="ARBA" id="ARBA00023080"/>
    </source>
</evidence>
<accession>A0ABT6DLX8</accession>
<comment type="similarity">
    <text evidence="4">Belongs to the Maf family. YhdE subfamily.</text>
</comment>
<keyword evidence="3 4" id="KW-0546">Nucleotide metabolism</keyword>
<comment type="catalytic activity">
    <reaction evidence="4">
        <text>dTTP + H2O = dTMP + diphosphate + H(+)</text>
        <dbReference type="Rhea" id="RHEA:28534"/>
        <dbReference type="ChEBI" id="CHEBI:15377"/>
        <dbReference type="ChEBI" id="CHEBI:15378"/>
        <dbReference type="ChEBI" id="CHEBI:33019"/>
        <dbReference type="ChEBI" id="CHEBI:37568"/>
        <dbReference type="ChEBI" id="CHEBI:63528"/>
        <dbReference type="EC" id="3.6.1.9"/>
    </reaction>
</comment>
<keyword evidence="4" id="KW-0963">Cytoplasm</keyword>
<evidence type="ECO:0000313" key="6">
    <source>
        <dbReference type="Proteomes" id="UP001152321"/>
    </source>
</evidence>